<feature type="region of interest" description="Disordered" evidence="1">
    <location>
        <begin position="275"/>
        <end position="329"/>
    </location>
</feature>
<dbReference type="InParanoid" id="A0A1V8TRU4"/>
<reference evidence="3" key="1">
    <citation type="submission" date="2017-03" db="EMBL/GenBank/DDBJ databases">
        <title>Genomes of endolithic fungi from Antarctica.</title>
        <authorList>
            <person name="Coleine C."/>
            <person name="Masonjones S."/>
            <person name="Stajich J.E."/>
        </authorList>
    </citation>
    <scope>NUCLEOTIDE SEQUENCE [LARGE SCALE GENOMIC DNA]</scope>
    <source>
        <strain evidence="3">CCFEE 5527</strain>
    </source>
</reference>
<evidence type="ECO:0000313" key="3">
    <source>
        <dbReference type="Proteomes" id="UP000192596"/>
    </source>
</evidence>
<accession>A0A1V8TRU4</accession>
<keyword evidence="3" id="KW-1185">Reference proteome</keyword>
<name>A0A1V8TRU4_9PEZI</name>
<evidence type="ECO:0000256" key="1">
    <source>
        <dbReference type="SAM" id="MobiDB-lite"/>
    </source>
</evidence>
<gene>
    <name evidence="2" type="ORF">B0A48_00952</name>
</gene>
<feature type="compositionally biased region" description="Acidic residues" evidence="1">
    <location>
        <begin position="275"/>
        <end position="318"/>
    </location>
</feature>
<evidence type="ECO:0000313" key="2">
    <source>
        <dbReference type="EMBL" id="OQO14076.1"/>
    </source>
</evidence>
<proteinExistence type="predicted"/>
<organism evidence="2 3">
    <name type="scientific">Cryoendolithus antarcticus</name>
    <dbReference type="NCBI Taxonomy" id="1507870"/>
    <lineage>
        <taxon>Eukaryota</taxon>
        <taxon>Fungi</taxon>
        <taxon>Dikarya</taxon>
        <taxon>Ascomycota</taxon>
        <taxon>Pezizomycotina</taxon>
        <taxon>Dothideomycetes</taxon>
        <taxon>Dothideomycetidae</taxon>
        <taxon>Cladosporiales</taxon>
        <taxon>Cladosporiaceae</taxon>
        <taxon>Cryoendolithus</taxon>
    </lineage>
</organism>
<comment type="caution">
    <text evidence="2">The sequence shown here is derived from an EMBL/GenBank/DDBJ whole genome shotgun (WGS) entry which is preliminary data.</text>
</comment>
<dbReference type="Proteomes" id="UP000192596">
    <property type="component" value="Unassembled WGS sequence"/>
</dbReference>
<dbReference type="AlphaFoldDB" id="A0A1V8TRU4"/>
<dbReference type="EMBL" id="NAJO01000002">
    <property type="protein sequence ID" value="OQO14076.1"/>
    <property type="molecule type" value="Genomic_DNA"/>
</dbReference>
<sequence length="342" mass="38903">MAPITTKTSSGTLFPDRRYAAKITKVHSNFRHAHRAPAKQEHNRLVATLLATPPNHMSTKQQWTTYLASHSHTKALKTCAYQISTFGAEITVSRWWDGNHSARTAGLLAQASVSNVPSMQLLVRRCTKIHIRLTLAGLKPLDRFYEDDDVALIEETVKMALRPVDRLVQQCRRAEEVTVEVDGKDGLTTSIAAEALGDLWADEDPRITVARVRRSEIPPVCAGHFGRRVRRNVGEGPVHRGLHGRERGETESEKRIRKWLDEVEHEVVMIEDDEDEAEIKVEEAEESDEEINDGEGEYEKEEYEEEEFEEEIDEEEGYEEPRPGMMNNGVYYVRKGGELIVM</sequence>
<protein>
    <submittedName>
        <fullName evidence="2">Uncharacterized protein</fullName>
    </submittedName>
</protein>